<dbReference type="PANTHER" id="PTHR45138:SF9">
    <property type="entry name" value="DIGUANYLATE CYCLASE DGCM-RELATED"/>
    <property type="match status" value="1"/>
</dbReference>
<evidence type="ECO:0000313" key="4">
    <source>
        <dbReference type="Proteomes" id="UP000321181"/>
    </source>
</evidence>
<gene>
    <name evidence="3" type="ORF">CAE01nite_29970</name>
</gene>
<dbReference type="EMBL" id="BJYY01000018">
    <property type="protein sequence ID" value="GEO35272.1"/>
    <property type="molecule type" value="Genomic_DNA"/>
</dbReference>
<keyword evidence="4" id="KW-1185">Reference proteome</keyword>
<dbReference type="InterPro" id="IPR000160">
    <property type="entry name" value="GGDEF_dom"/>
</dbReference>
<feature type="domain" description="GGDEF" evidence="2">
    <location>
        <begin position="201"/>
        <end position="322"/>
    </location>
</feature>
<dbReference type="CDD" id="cd01949">
    <property type="entry name" value="GGDEF"/>
    <property type="match status" value="1"/>
</dbReference>
<dbReference type="GO" id="GO:0052621">
    <property type="term" value="F:diguanylate cyclase activity"/>
    <property type="evidence" value="ECO:0007669"/>
    <property type="project" value="TreeGrafter"/>
</dbReference>
<dbReference type="OrthoDB" id="23692at2"/>
<evidence type="ECO:0000313" key="3">
    <source>
        <dbReference type="EMBL" id="GEO35272.1"/>
    </source>
</evidence>
<feature type="transmembrane region" description="Helical" evidence="1">
    <location>
        <begin position="120"/>
        <end position="137"/>
    </location>
</feature>
<keyword evidence="1" id="KW-1133">Transmembrane helix</keyword>
<dbReference type="RefSeq" id="WP_146906167.1">
    <property type="nucleotide sequence ID" value="NZ_BAAARM010000005.1"/>
</dbReference>
<dbReference type="Gene3D" id="3.30.70.270">
    <property type="match status" value="1"/>
</dbReference>
<name>A0A512DFP9_9CELL</name>
<dbReference type="NCBIfam" id="TIGR00254">
    <property type="entry name" value="GGDEF"/>
    <property type="match status" value="1"/>
</dbReference>
<evidence type="ECO:0000259" key="2">
    <source>
        <dbReference type="PROSITE" id="PS50887"/>
    </source>
</evidence>
<dbReference type="InterPro" id="IPR050469">
    <property type="entry name" value="Diguanylate_Cyclase"/>
</dbReference>
<sequence>MAGRLLSRSVGAGQARVLSTATGLTAAVCGVTVLVPFSDTAPRGLAAVLSVVGFGLAGLLRRNAHRLTAGHVHLFLVVVTAVMAWCVAGSTTPTGAVVTAVSFFWVAMYVAVFGSRTEMVVHLALVGAALGYGLWAASPPSVVQSWLFLMSTITGVAWVLNGKVAGLRQDATRDELTGALTRRGFLDVARRELAWAGRTGSPLTLVVIDLNGFKGINDRYGHAAGDAVLAGLPQAWAPSLRPRDVLGRLGGDEFALLMPGTEQAEAAAVVDRLRASSVSVTFAAGIAAWAGQDLESWIAAADVLQYTDKGRARDDDQDGVPA</sequence>
<organism evidence="3 4">
    <name type="scientific">Cellulomonas aerilata</name>
    <dbReference type="NCBI Taxonomy" id="515326"/>
    <lineage>
        <taxon>Bacteria</taxon>
        <taxon>Bacillati</taxon>
        <taxon>Actinomycetota</taxon>
        <taxon>Actinomycetes</taxon>
        <taxon>Micrococcales</taxon>
        <taxon>Cellulomonadaceae</taxon>
        <taxon>Cellulomonas</taxon>
    </lineage>
</organism>
<feature type="transmembrane region" description="Helical" evidence="1">
    <location>
        <begin position="21"/>
        <end position="38"/>
    </location>
</feature>
<dbReference type="InterPro" id="IPR029787">
    <property type="entry name" value="Nucleotide_cyclase"/>
</dbReference>
<proteinExistence type="predicted"/>
<feature type="transmembrane region" description="Helical" evidence="1">
    <location>
        <begin position="44"/>
        <end position="60"/>
    </location>
</feature>
<dbReference type="SUPFAM" id="SSF55073">
    <property type="entry name" value="Nucleotide cyclase"/>
    <property type="match status" value="1"/>
</dbReference>
<dbReference type="Proteomes" id="UP000321181">
    <property type="component" value="Unassembled WGS sequence"/>
</dbReference>
<keyword evidence="1" id="KW-0472">Membrane</keyword>
<accession>A0A512DFP9</accession>
<feature type="transmembrane region" description="Helical" evidence="1">
    <location>
        <begin position="143"/>
        <end position="160"/>
    </location>
</feature>
<dbReference type="SMART" id="SM00267">
    <property type="entry name" value="GGDEF"/>
    <property type="match status" value="1"/>
</dbReference>
<protein>
    <recommendedName>
        <fullName evidence="2">GGDEF domain-containing protein</fullName>
    </recommendedName>
</protein>
<keyword evidence="1" id="KW-0812">Transmembrane</keyword>
<dbReference type="PANTHER" id="PTHR45138">
    <property type="entry name" value="REGULATORY COMPONENTS OF SENSORY TRANSDUCTION SYSTEM"/>
    <property type="match status" value="1"/>
</dbReference>
<dbReference type="InterPro" id="IPR043128">
    <property type="entry name" value="Rev_trsase/Diguanyl_cyclase"/>
</dbReference>
<dbReference type="AlphaFoldDB" id="A0A512DFP9"/>
<feature type="transmembrane region" description="Helical" evidence="1">
    <location>
        <begin position="96"/>
        <end position="113"/>
    </location>
</feature>
<comment type="caution">
    <text evidence="3">The sequence shown here is derived from an EMBL/GenBank/DDBJ whole genome shotgun (WGS) entry which is preliminary data.</text>
</comment>
<dbReference type="PROSITE" id="PS50887">
    <property type="entry name" value="GGDEF"/>
    <property type="match status" value="1"/>
</dbReference>
<reference evidence="3 4" key="1">
    <citation type="submission" date="2019-07" db="EMBL/GenBank/DDBJ databases">
        <title>Whole genome shotgun sequence of Cellulomonas aerilata NBRC 106308.</title>
        <authorList>
            <person name="Hosoyama A."/>
            <person name="Uohara A."/>
            <person name="Ohji S."/>
            <person name="Ichikawa N."/>
        </authorList>
    </citation>
    <scope>NUCLEOTIDE SEQUENCE [LARGE SCALE GENOMIC DNA]</scope>
    <source>
        <strain evidence="3 4">NBRC 106308</strain>
    </source>
</reference>
<dbReference type="Pfam" id="PF00990">
    <property type="entry name" value="GGDEF"/>
    <property type="match status" value="1"/>
</dbReference>
<evidence type="ECO:0000256" key="1">
    <source>
        <dbReference type="SAM" id="Phobius"/>
    </source>
</evidence>
<feature type="transmembrane region" description="Helical" evidence="1">
    <location>
        <begin position="72"/>
        <end position="90"/>
    </location>
</feature>